<dbReference type="SMART" id="SM00494">
    <property type="entry name" value="ChtBD2"/>
    <property type="match status" value="1"/>
</dbReference>
<feature type="disulfide bond" evidence="11">
    <location>
        <begin position="894"/>
        <end position="903"/>
    </location>
</feature>
<name>A0A8J1TP83_OWEFU</name>
<dbReference type="Proteomes" id="UP000749559">
    <property type="component" value="Unassembled WGS sequence"/>
</dbReference>
<dbReference type="GO" id="GO:0005509">
    <property type="term" value="F:calcium ion binding"/>
    <property type="evidence" value="ECO:0007669"/>
    <property type="project" value="InterPro"/>
</dbReference>
<dbReference type="GO" id="GO:0005576">
    <property type="term" value="C:extracellular region"/>
    <property type="evidence" value="ECO:0007669"/>
    <property type="project" value="UniProtKB-SubCell"/>
</dbReference>
<dbReference type="InterPro" id="IPR035976">
    <property type="entry name" value="Sushi/SCR/CCP_sf"/>
</dbReference>
<evidence type="ECO:0000256" key="2">
    <source>
        <dbReference type="ARBA" id="ARBA00004613"/>
    </source>
</evidence>
<evidence type="ECO:0000313" key="15">
    <source>
        <dbReference type="Proteomes" id="UP000749559"/>
    </source>
</evidence>
<feature type="compositionally biased region" description="Pro residues" evidence="13">
    <location>
        <begin position="141"/>
        <end position="159"/>
    </location>
</feature>
<dbReference type="FunFam" id="2.10.25.10:FF:000004">
    <property type="entry name" value="Neurogenic locus notch 1"/>
    <property type="match status" value="1"/>
</dbReference>
<evidence type="ECO:0000256" key="4">
    <source>
        <dbReference type="ARBA" id="ARBA00022525"/>
    </source>
</evidence>
<dbReference type="InterPro" id="IPR000152">
    <property type="entry name" value="EGF-type_Asp/Asn_hydroxyl_site"/>
</dbReference>
<gene>
    <name evidence="14" type="ORF">OFUS_LOCUS2995</name>
</gene>
<feature type="disulfide bond" evidence="11">
    <location>
        <begin position="619"/>
        <end position="628"/>
    </location>
</feature>
<dbReference type="GO" id="GO:0005112">
    <property type="term" value="F:Notch binding"/>
    <property type="evidence" value="ECO:0007669"/>
    <property type="project" value="TreeGrafter"/>
</dbReference>
<dbReference type="Gene3D" id="2.10.70.10">
    <property type="entry name" value="Complement Module, domain 1"/>
    <property type="match status" value="2"/>
</dbReference>
<keyword evidence="15" id="KW-1185">Reference proteome</keyword>
<dbReference type="SUPFAM" id="SSF57196">
    <property type="entry name" value="EGF/Laminin"/>
    <property type="match status" value="2"/>
</dbReference>
<dbReference type="SUPFAM" id="SSF50494">
    <property type="entry name" value="Trypsin-like serine proteases"/>
    <property type="match status" value="2"/>
</dbReference>
<dbReference type="SMART" id="SM00181">
    <property type="entry name" value="EGF"/>
    <property type="match status" value="6"/>
</dbReference>
<feature type="non-terminal residue" evidence="14">
    <location>
        <position position="1"/>
    </location>
</feature>
<dbReference type="AlphaFoldDB" id="A0A8J1TP83"/>
<organism evidence="14 15">
    <name type="scientific">Owenia fusiformis</name>
    <name type="common">Polychaete worm</name>
    <dbReference type="NCBI Taxonomy" id="6347"/>
    <lineage>
        <taxon>Eukaryota</taxon>
        <taxon>Metazoa</taxon>
        <taxon>Spiralia</taxon>
        <taxon>Lophotrochozoa</taxon>
        <taxon>Annelida</taxon>
        <taxon>Polychaeta</taxon>
        <taxon>Sedentaria</taxon>
        <taxon>Canalipalpata</taxon>
        <taxon>Sabellida</taxon>
        <taxon>Oweniida</taxon>
        <taxon>Oweniidae</taxon>
        <taxon>Owenia</taxon>
    </lineage>
</organism>
<evidence type="ECO:0000256" key="3">
    <source>
        <dbReference type="ARBA" id="ARBA00022490"/>
    </source>
</evidence>
<reference evidence="14" key="1">
    <citation type="submission" date="2022-03" db="EMBL/GenBank/DDBJ databases">
        <authorList>
            <person name="Martin C."/>
        </authorList>
    </citation>
    <scope>NUCLEOTIDE SEQUENCE</scope>
</reference>
<dbReference type="InterPro" id="IPR009030">
    <property type="entry name" value="Growth_fac_rcpt_cys_sf"/>
</dbReference>
<feature type="compositionally biased region" description="Low complexity" evidence="13">
    <location>
        <begin position="160"/>
        <end position="177"/>
    </location>
</feature>
<protein>
    <submittedName>
        <fullName evidence="14">Uncharacterized protein</fullName>
    </submittedName>
</protein>
<dbReference type="OrthoDB" id="283575at2759"/>
<keyword evidence="12" id="KW-0768">Sushi</keyword>
<keyword evidence="3" id="KW-0963">Cytoplasm</keyword>
<dbReference type="PANTHER" id="PTHR12916">
    <property type="entry name" value="CYTOCHROME C OXIDASE POLYPEPTIDE VIC-2"/>
    <property type="match status" value="1"/>
</dbReference>
<evidence type="ECO:0000256" key="12">
    <source>
        <dbReference type="PROSITE-ProRule" id="PRU00302"/>
    </source>
</evidence>
<dbReference type="PROSITE" id="PS00010">
    <property type="entry name" value="ASX_HYDROXYL"/>
    <property type="match status" value="5"/>
</dbReference>
<dbReference type="CDD" id="cd00033">
    <property type="entry name" value="CCP"/>
    <property type="match status" value="2"/>
</dbReference>
<dbReference type="Gene3D" id="2.10.25.10">
    <property type="entry name" value="Laminin"/>
    <property type="match status" value="6"/>
</dbReference>
<dbReference type="GO" id="GO:0008061">
    <property type="term" value="F:chitin binding"/>
    <property type="evidence" value="ECO:0007669"/>
    <property type="project" value="InterPro"/>
</dbReference>
<feature type="disulfide bond" evidence="11">
    <location>
        <begin position="972"/>
        <end position="981"/>
    </location>
</feature>
<dbReference type="Pfam" id="PF00084">
    <property type="entry name" value="Sushi"/>
    <property type="match status" value="2"/>
</dbReference>
<feature type="region of interest" description="Disordered" evidence="13">
    <location>
        <begin position="141"/>
        <end position="177"/>
    </location>
</feature>
<dbReference type="InterPro" id="IPR036508">
    <property type="entry name" value="Chitin-bd_dom_sf"/>
</dbReference>
<dbReference type="PANTHER" id="PTHR12916:SF9">
    <property type="entry name" value="NEUROGENIC LOCUS NOTCH HOMOLOG PROTEIN 1-RELATED"/>
    <property type="match status" value="1"/>
</dbReference>
<keyword evidence="5 11" id="KW-0245">EGF-like domain</keyword>
<evidence type="ECO:0000256" key="9">
    <source>
        <dbReference type="ARBA" id="ARBA00023157"/>
    </source>
</evidence>
<dbReference type="InterPro" id="IPR018097">
    <property type="entry name" value="EGF_Ca-bd_CS"/>
</dbReference>
<evidence type="ECO:0000313" key="14">
    <source>
        <dbReference type="EMBL" id="CAH1775730.1"/>
    </source>
</evidence>
<comment type="subcellular location">
    <subcellularLocation>
        <location evidence="1">Cytoplasm</location>
    </subcellularLocation>
    <subcellularLocation>
        <location evidence="2">Secreted</location>
    </subcellularLocation>
</comment>
<dbReference type="PROSITE" id="PS50026">
    <property type="entry name" value="EGF_3"/>
    <property type="match status" value="5"/>
</dbReference>
<dbReference type="PRINTS" id="PR00010">
    <property type="entry name" value="EGFBLOOD"/>
</dbReference>
<dbReference type="SMART" id="SM00179">
    <property type="entry name" value="EGF_CA"/>
    <property type="match status" value="5"/>
</dbReference>
<keyword evidence="4" id="KW-0964">Secreted</keyword>
<evidence type="ECO:0000256" key="8">
    <source>
        <dbReference type="ARBA" id="ARBA00022837"/>
    </source>
</evidence>
<dbReference type="GO" id="GO:0007219">
    <property type="term" value="P:Notch signaling pathway"/>
    <property type="evidence" value="ECO:0007669"/>
    <property type="project" value="TreeGrafter"/>
</dbReference>
<evidence type="ECO:0000256" key="7">
    <source>
        <dbReference type="ARBA" id="ARBA00022737"/>
    </source>
</evidence>
<dbReference type="FunFam" id="2.10.25.10:FF:000327">
    <property type="entry name" value="neurogenic locus notch homolog protein 4"/>
    <property type="match status" value="1"/>
</dbReference>
<dbReference type="InterPro" id="IPR002557">
    <property type="entry name" value="Chitin-bd_dom"/>
</dbReference>
<dbReference type="InterPro" id="IPR000436">
    <property type="entry name" value="Sushi_SCR_CCP_dom"/>
</dbReference>
<dbReference type="FunFam" id="2.10.25.10:FF:000425">
    <property type="entry name" value="Eyes shut homolog"/>
    <property type="match status" value="1"/>
</dbReference>
<dbReference type="SUPFAM" id="SSF57625">
    <property type="entry name" value="Invertebrate chitin-binding proteins"/>
    <property type="match status" value="1"/>
</dbReference>
<keyword evidence="8" id="KW-0106">Calcium</keyword>
<comment type="caution">
    <text evidence="11">Lacks conserved residue(s) required for the propagation of feature annotation.</text>
</comment>
<evidence type="ECO:0000256" key="13">
    <source>
        <dbReference type="SAM" id="MobiDB-lite"/>
    </source>
</evidence>
<evidence type="ECO:0000256" key="10">
    <source>
        <dbReference type="ARBA" id="ARBA00023180"/>
    </source>
</evidence>
<keyword evidence="9 11" id="KW-1015">Disulfide bond</keyword>
<evidence type="ECO:0000256" key="1">
    <source>
        <dbReference type="ARBA" id="ARBA00004496"/>
    </source>
</evidence>
<dbReference type="EMBL" id="CAIIXF020000001">
    <property type="protein sequence ID" value="CAH1775730.1"/>
    <property type="molecule type" value="Genomic_DNA"/>
</dbReference>
<dbReference type="GO" id="GO:0005737">
    <property type="term" value="C:cytoplasm"/>
    <property type="evidence" value="ECO:0007669"/>
    <property type="project" value="UniProtKB-SubCell"/>
</dbReference>
<dbReference type="SMART" id="SM00032">
    <property type="entry name" value="CCP"/>
    <property type="match status" value="3"/>
</dbReference>
<comment type="caution">
    <text evidence="14">The sequence shown here is derived from an EMBL/GenBank/DDBJ whole genome shotgun (WGS) entry which is preliminary data.</text>
</comment>
<dbReference type="Pfam" id="PF00008">
    <property type="entry name" value="EGF"/>
    <property type="match status" value="4"/>
</dbReference>
<evidence type="ECO:0000256" key="6">
    <source>
        <dbReference type="ARBA" id="ARBA00022729"/>
    </source>
</evidence>
<dbReference type="InterPro" id="IPR001881">
    <property type="entry name" value="EGF-like_Ca-bd_dom"/>
</dbReference>
<keyword evidence="10" id="KW-0325">Glycoprotein</keyword>
<keyword evidence="6" id="KW-0732">Signal</keyword>
<evidence type="ECO:0000256" key="5">
    <source>
        <dbReference type="ARBA" id="ARBA00022536"/>
    </source>
</evidence>
<dbReference type="FunFam" id="2.10.25.10:FF:000123">
    <property type="entry name" value="Crumbs homolog 1 (Drosophila)"/>
    <property type="match status" value="1"/>
</dbReference>
<evidence type="ECO:0000256" key="11">
    <source>
        <dbReference type="PROSITE-ProRule" id="PRU00076"/>
    </source>
</evidence>
<keyword evidence="7" id="KW-0677">Repeat</keyword>
<sequence length="1186" mass="129000">NITEDVNVISVIDTTLPDGLSGDWFGWGSSHDTVGTLTQVVQTAVCNKNDSGIILNSGEICASPQTDFDDTGGALVISSAGEACQVGVSQLNIVDQSDSSAVTPYSDVSQSGILVDMLTTFISDHPCDTCGSASVRICTLPAPPTTPPPPSTTPSPTTTPEPTTTTTTPRPVTTLPPGLRHPWVVRIENANKICSGVIISSCHVLAPSICVRKNQGIMVYAGQHRKSDEAQIRQEFNPDKREIKAIKALSLTAFKLDNCLDMSFKDVDVINIASIAVSDNTTVDWWGWGVSDTIGHLQMTVRSEECMEVFSGTWDPLQQCGTPPTDNEDVGGSIVKYDDYGDPCLVGTAAANRAQLDPVTSEALFTVTPFTDVSIPDVINDLRLYVASNPCTECNETPSIRNCRFELPPGATPLPPPTLPTSNCPSLDINNSTYTMECKTLERCTAIVTCDICHEITGYGKRECSKGKWDKLITICSPTDDTCMTDDDCVSRYNTSRPVCKDCRCTCIDDYDCRGFSPDGGVCDIKAEIIECKLMCPYLKAPENGSIVFDPPVIENNANYTFSCDPGFELFGSESRVCMNNTWDGKLTACVPANDECENVTCENGANCIDGPGFFTCNCSTGYTGTFCEIDIDECASSPCMNNATCNNLIGRFSCNCTAGWIGEFCQGEDICYRDDPCVNAGTCANILTSYVVPLCEENALICKEYGTTLPTTVAYIAPCNETAANCTTVETMMNFTLTTGNSSITRNITNMTTTVPMTTGNMTMTTSGFLLTTATPVPCNSTLENCTEVSTTNPCNSSIENCTEFYTTTRPCNSSVENCTKLVNTTEMMPMCDYALAERCAILDPNSTFSFQCTCLPGFTGVRCETDINECESSPCLNNGTCVDLIDMYECNCTSDWNGTHCENLLNDCFFLPCKNGATCIDGVQSYTCICHEDYTGENCTELIEIDECESNPCQNNATCWDGRFLYTCTCPRGWEGVNCENRTEPPPDCLPLETPTDGYVIHRGNGSTGTNTTFGCDPGHLLVGSSTRVCIGRNTNKWSGYKNNCAKCCDDACNITAPANAMIVASSGGYIGHWTGHMCLEGYIQESGTNYRMCFARPNMWTGDGPIVCTSPEDFVCPPGETRFYENYYDCTRYYRCFNGQLSELQCPFNLAFDIRRATKRGTNAYSCTQQFRIANCRHTYNNI</sequence>
<dbReference type="PROSITE" id="PS00022">
    <property type="entry name" value="EGF_1"/>
    <property type="match status" value="6"/>
</dbReference>
<dbReference type="CDD" id="cd00054">
    <property type="entry name" value="EGF_CA"/>
    <property type="match status" value="5"/>
</dbReference>
<accession>A0A8J1TP83</accession>
<dbReference type="FunFam" id="2.10.25.10:FF:000472">
    <property type="entry name" value="Uncharacterized protein, isoform A"/>
    <property type="match status" value="1"/>
</dbReference>
<feature type="disulfide bond" evidence="11">
    <location>
        <begin position="932"/>
        <end position="941"/>
    </location>
</feature>
<dbReference type="PROSITE" id="PS50940">
    <property type="entry name" value="CHIT_BIND_II"/>
    <property type="match status" value="1"/>
</dbReference>
<dbReference type="InterPro" id="IPR000742">
    <property type="entry name" value="EGF"/>
</dbReference>
<dbReference type="SUPFAM" id="SSF57184">
    <property type="entry name" value="Growth factor receptor domain"/>
    <property type="match status" value="1"/>
</dbReference>
<dbReference type="InterPro" id="IPR009003">
    <property type="entry name" value="Peptidase_S1_PA"/>
</dbReference>
<dbReference type="PROSITE" id="PS01186">
    <property type="entry name" value="EGF_2"/>
    <property type="match status" value="4"/>
</dbReference>
<dbReference type="SUPFAM" id="SSF57535">
    <property type="entry name" value="Complement control module/SCR domain"/>
    <property type="match status" value="2"/>
</dbReference>
<dbReference type="PROSITE" id="PS50923">
    <property type="entry name" value="SUSHI"/>
    <property type="match status" value="2"/>
</dbReference>
<dbReference type="PROSITE" id="PS01187">
    <property type="entry name" value="EGF_CA"/>
    <property type="match status" value="3"/>
</dbReference>
<proteinExistence type="predicted"/>
<dbReference type="InterPro" id="IPR043504">
    <property type="entry name" value="Peptidase_S1_PA_chymotrypsin"/>
</dbReference>
<dbReference type="Gene3D" id="2.40.10.10">
    <property type="entry name" value="Trypsin-like serine proteases"/>
    <property type="match status" value="1"/>
</dbReference>
<feature type="disulfide bond" evidence="11">
    <location>
        <begin position="657"/>
        <end position="666"/>
    </location>
</feature>